<feature type="domain" description="S1-like" evidence="3">
    <location>
        <begin position="34"/>
        <end position="69"/>
    </location>
</feature>
<gene>
    <name evidence="4" type="ORF">P879_09875</name>
</gene>
<dbReference type="OrthoDB" id="274995at2759"/>
<sequence length="158" mass="17725">MPKNKGKGGKNRRRGKNENESQKRELIYKEDGQGKCFTLGSVWISNGDIILVGLRSYQDQKADVIMKYQNDEARTLKSLGEIPDTVKLEENNDIQFDANAALLEEDGEEGSASGSDDDEEESGSNDGDSDDSDDVEESIQRYRYDYGGGKDMRSNRRK</sequence>
<feature type="compositionally biased region" description="Basic residues" evidence="2">
    <location>
        <begin position="1"/>
        <end position="15"/>
    </location>
</feature>
<organism evidence="4 5">
    <name type="scientific">Paragonimus westermani</name>
    <dbReference type="NCBI Taxonomy" id="34504"/>
    <lineage>
        <taxon>Eukaryota</taxon>
        <taxon>Metazoa</taxon>
        <taxon>Spiralia</taxon>
        <taxon>Lophotrochozoa</taxon>
        <taxon>Platyhelminthes</taxon>
        <taxon>Trematoda</taxon>
        <taxon>Digenea</taxon>
        <taxon>Plagiorchiida</taxon>
        <taxon>Troglotremata</taxon>
        <taxon>Troglotrematidae</taxon>
        <taxon>Paragonimus</taxon>
    </lineage>
</organism>
<evidence type="ECO:0000256" key="1">
    <source>
        <dbReference type="PROSITE-ProRule" id="PRU00181"/>
    </source>
</evidence>
<dbReference type="Proteomes" id="UP000699462">
    <property type="component" value="Unassembled WGS sequence"/>
</dbReference>
<dbReference type="GO" id="GO:0003723">
    <property type="term" value="F:RNA binding"/>
    <property type="evidence" value="ECO:0007669"/>
    <property type="project" value="InterPro"/>
</dbReference>
<feature type="compositionally biased region" description="Basic and acidic residues" evidence="2">
    <location>
        <begin position="16"/>
        <end position="25"/>
    </location>
</feature>
<name>A0A8T0DJS5_9TREM</name>
<keyword evidence="1 4" id="KW-0396">Initiation factor</keyword>
<dbReference type="InterPro" id="IPR001253">
    <property type="entry name" value="TIF_eIF-1A"/>
</dbReference>
<dbReference type="EMBL" id="JTDF01004314">
    <property type="protein sequence ID" value="KAF8567001.1"/>
    <property type="molecule type" value="Genomic_DNA"/>
</dbReference>
<dbReference type="SUPFAM" id="SSF50249">
    <property type="entry name" value="Nucleic acid-binding proteins"/>
    <property type="match status" value="1"/>
</dbReference>
<evidence type="ECO:0000259" key="3">
    <source>
        <dbReference type="PROSITE" id="PS50832"/>
    </source>
</evidence>
<dbReference type="GO" id="GO:0003743">
    <property type="term" value="F:translation initiation factor activity"/>
    <property type="evidence" value="ECO:0007669"/>
    <property type="project" value="UniProtKB-UniRule"/>
</dbReference>
<keyword evidence="5" id="KW-1185">Reference proteome</keyword>
<comment type="caution">
    <text evidence="4">The sequence shown here is derived from an EMBL/GenBank/DDBJ whole genome shotgun (WGS) entry which is preliminary data.</text>
</comment>
<reference evidence="4 5" key="1">
    <citation type="submission" date="2019-07" db="EMBL/GenBank/DDBJ databases">
        <title>Annotation for the trematode Paragonimus westermani.</title>
        <authorList>
            <person name="Choi Y.-J."/>
        </authorList>
    </citation>
    <scope>NUCLEOTIDE SEQUENCE [LARGE SCALE GENOMIC DNA]</scope>
    <source>
        <strain evidence="4">180907_Pwestermani</strain>
    </source>
</reference>
<evidence type="ECO:0000313" key="5">
    <source>
        <dbReference type="Proteomes" id="UP000699462"/>
    </source>
</evidence>
<protein>
    <submittedName>
        <fullName evidence="4">Eukaryotic translation initiation factor 1A X-chromosomal</fullName>
    </submittedName>
</protein>
<evidence type="ECO:0000256" key="2">
    <source>
        <dbReference type="SAM" id="MobiDB-lite"/>
    </source>
</evidence>
<dbReference type="PANTHER" id="PTHR21668">
    <property type="entry name" value="EIF-1A"/>
    <property type="match status" value="1"/>
</dbReference>
<keyword evidence="1" id="KW-0648">Protein biosynthesis</keyword>
<dbReference type="AlphaFoldDB" id="A0A8T0DJS5"/>
<feature type="compositionally biased region" description="Acidic residues" evidence="2">
    <location>
        <begin position="103"/>
        <end position="137"/>
    </location>
</feature>
<feature type="region of interest" description="Disordered" evidence="2">
    <location>
        <begin position="98"/>
        <end position="158"/>
    </location>
</feature>
<dbReference type="InterPro" id="IPR006196">
    <property type="entry name" value="RNA-binding_domain_S1_IF1"/>
</dbReference>
<accession>A0A8T0DJS5</accession>
<dbReference type="Gene3D" id="2.40.50.140">
    <property type="entry name" value="Nucleic acid-binding proteins"/>
    <property type="match status" value="2"/>
</dbReference>
<dbReference type="InterPro" id="IPR012340">
    <property type="entry name" value="NA-bd_OB-fold"/>
</dbReference>
<evidence type="ECO:0000313" key="4">
    <source>
        <dbReference type="EMBL" id="KAF8567001.1"/>
    </source>
</evidence>
<dbReference type="SMART" id="SM00652">
    <property type="entry name" value="eIF1a"/>
    <property type="match status" value="1"/>
</dbReference>
<dbReference type="PROSITE" id="PS50832">
    <property type="entry name" value="S1_IF1_TYPE"/>
    <property type="match status" value="1"/>
</dbReference>
<feature type="compositionally biased region" description="Basic and acidic residues" evidence="2">
    <location>
        <begin position="138"/>
        <end position="158"/>
    </location>
</feature>
<feature type="region of interest" description="Disordered" evidence="2">
    <location>
        <begin position="1"/>
        <end position="25"/>
    </location>
</feature>
<proteinExistence type="predicted"/>